<comment type="caution">
    <text evidence="3">The sequence shown here is derived from an EMBL/GenBank/DDBJ whole genome shotgun (WGS) entry which is preliminary data.</text>
</comment>
<feature type="transmembrane region" description="Helical" evidence="2">
    <location>
        <begin position="582"/>
        <end position="603"/>
    </location>
</feature>
<protein>
    <submittedName>
        <fullName evidence="3">Uncharacterized protein</fullName>
    </submittedName>
</protein>
<dbReference type="Pfam" id="PF11915">
    <property type="entry name" value="DUF3433"/>
    <property type="match status" value="2"/>
</dbReference>
<feature type="transmembrane region" description="Helical" evidence="2">
    <location>
        <begin position="194"/>
        <end position="215"/>
    </location>
</feature>
<keyword evidence="2" id="KW-0472">Membrane</keyword>
<feature type="transmembrane region" description="Helical" evidence="2">
    <location>
        <begin position="488"/>
        <end position="510"/>
    </location>
</feature>
<keyword evidence="2" id="KW-1133">Transmembrane helix</keyword>
<reference evidence="3" key="1">
    <citation type="journal article" date="2021" name="Nat. Commun.">
        <title>Genetic determinants of endophytism in the Arabidopsis root mycobiome.</title>
        <authorList>
            <person name="Mesny F."/>
            <person name="Miyauchi S."/>
            <person name="Thiergart T."/>
            <person name="Pickel B."/>
            <person name="Atanasova L."/>
            <person name="Karlsson M."/>
            <person name="Huettel B."/>
            <person name="Barry K.W."/>
            <person name="Haridas S."/>
            <person name="Chen C."/>
            <person name="Bauer D."/>
            <person name="Andreopoulos W."/>
            <person name="Pangilinan J."/>
            <person name="LaButti K."/>
            <person name="Riley R."/>
            <person name="Lipzen A."/>
            <person name="Clum A."/>
            <person name="Drula E."/>
            <person name="Henrissat B."/>
            <person name="Kohler A."/>
            <person name="Grigoriev I.V."/>
            <person name="Martin F.M."/>
            <person name="Hacquard S."/>
        </authorList>
    </citation>
    <scope>NUCLEOTIDE SEQUENCE</scope>
    <source>
        <strain evidence="3">MPI-CAGE-CH-0230</strain>
    </source>
</reference>
<dbReference type="OrthoDB" id="5428901at2759"/>
<dbReference type="InterPro" id="IPR021840">
    <property type="entry name" value="DUF3433"/>
</dbReference>
<accession>A0A9P8YHF8</accession>
<sequence>MTLTRTDTSHPEPTIDPSGEAPAASSSTRRTIDMGGQYAGGTLGTYTYTETNSLGIPTHTYPFQGLFVPVTIVSTDSNGVPYTTLTEDHIFAPVSSTLTDFQGRPTKTELVYVVPTVITLTNAQGEPTGTTTSGVTNTPVVTTLTGANGVPTKTLTYYAPVVVTSAVIVVAPANTVEPPASQKEALETVTEGNYFLGLVVPTMLAALLSMAVRLFDHHARLYFPFHALTLYNGAPTTDSMCFPVTGMGGFLAGFKMVKRGQYLLAVTGSMVVASAILTIFSGGAIHIIRTGSSCSAAAAESCGTRIAVFPILARVSIAVLAFILLGAFVAGWMLLRWRTGVSYNPWSIHHMLGVSTNQDIRTLLLQLREVDGRITRAQAATALGPGPFILDYWLENASLKYGILIGISDSTSTPLRKEGKTGGMIRRRYRLLPKGNTVPFSILNLTGRFFFLLFLCVLLIGILSYNIVGGGEIAAGTAGSRGQVFLAFLFVAAGVLVSFCWNTTFHAVAFMSPYKVLGRKNNYADDILHMTPPTNVFSAMRSALSRDRRDLFLFFVALASLVSEFMPIMLLNIPFGMVKTSITHLIFTWMTVAILICMIFVLASSFVMHWPHLPIDPSTIAGALYYASDPGVIALSPAAGLLLGKKSLNTKT</sequence>
<keyword evidence="2" id="KW-0812">Transmembrane</keyword>
<dbReference type="RefSeq" id="XP_046018636.1">
    <property type="nucleotide sequence ID" value="XM_046152325.1"/>
</dbReference>
<evidence type="ECO:0000256" key="1">
    <source>
        <dbReference type="SAM" id="MobiDB-lite"/>
    </source>
</evidence>
<evidence type="ECO:0000256" key="2">
    <source>
        <dbReference type="SAM" id="Phobius"/>
    </source>
</evidence>
<feature type="transmembrane region" description="Helical" evidence="2">
    <location>
        <begin position="262"/>
        <end position="288"/>
    </location>
</feature>
<keyword evidence="4" id="KW-1185">Reference proteome</keyword>
<dbReference type="Proteomes" id="UP000756346">
    <property type="component" value="Unassembled WGS sequence"/>
</dbReference>
<feature type="transmembrane region" description="Helical" evidence="2">
    <location>
        <begin position="449"/>
        <end position="468"/>
    </location>
</feature>
<dbReference type="GeneID" id="70181871"/>
<evidence type="ECO:0000313" key="4">
    <source>
        <dbReference type="Proteomes" id="UP000756346"/>
    </source>
</evidence>
<evidence type="ECO:0000313" key="3">
    <source>
        <dbReference type="EMBL" id="KAH7040581.1"/>
    </source>
</evidence>
<feature type="region of interest" description="Disordered" evidence="1">
    <location>
        <begin position="1"/>
        <end position="36"/>
    </location>
</feature>
<gene>
    <name evidence="3" type="ORF">B0I36DRAFT_311031</name>
</gene>
<name>A0A9P8YHF8_9PEZI</name>
<proteinExistence type="predicted"/>
<organism evidence="3 4">
    <name type="scientific">Microdochium trichocladiopsis</name>
    <dbReference type="NCBI Taxonomy" id="1682393"/>
    <lineage>
        <taxon>Eukaryota</taxon>
        <taxon>Fungi</taxon>
        <taxon>Dikarya</taxon>
        <taxon>Ascomycota</taxon>
        <taxon>Pezizomycotina</taxon>
        <taxon>Sordariomycetes</taxon>
        <taxon>Xylariomycetidae</taxon>
        <taxon>Xylariales</taxon>
        <taxon>Microdochiaceae</taxon>
        <taxon>Microdochium</taxon>
    </lineage>
</organism>
<feature type="transmembrane region" description="Helical" evidence="2">
    <location>
        <begin position="308"/>
        <end position="335"/>
    </location>
</feature>
<feature type="transmembrane region" description="Helical" evidence="2">
    <location>
        <begin position="551"/>
        <end position="570"/>
    </location>
</feature>
<dbReference type="EMBL" id="JAGTJQ010000001">
    <property type="protein sequence ID" value="KAH7040581.1"/>
    <property type="molecule type" value="Genomic_DNA"/>
</dbReference>
<dbReference type="AlphaFoldDB" id="A0A9P8YHF8"/>